<dbReference type="EMBL" id="JAKKPZ010000245">
    <property type="protein sequence ID" value="KAI1697888.1"/>
    <property type="molecule type" value="Genomic_DNA"/>
</dbReference>
<evidence type="ECO:0000256" key="2">
    <source>
        <dbReference type="SAM" id="Phobius"/>
    </source>
</evidence>
<protein>
    <submittedName>
        <fullName evidence="4">Uncharacterized protein</fullName>
    </submittedName>
</protein>
<feature type="transmembrane region" description="Helical" evidence="2">
    <location>
        <begin position="324"/>
        <end position="347"/>
    </location>
</feature>
<gene>
    <name evidence="4" type="ORF">DdX_18225</name>
</gene>
<keyword evidence="5" id="KW-1185">Reference proteome</keyword>
<organism evidence="4 5">
    <name type="scientific">Ditylenchus destructor</name>
    <dbReference type="NCBI Taxonomy" id="166010"/>
    <lineage>
        <taxon>Eukaryota</taxon>
        <taxon>Metazoa</taxon>
        <taxon>Ecdysozoa</taxon>
        <taxon>Nematoda</taxon>
        <taxon>Chromadorea</taxon>
        <taxon>Rhabditida</taxon>
        <taxon>Tylenchina</taxon>
        <taxon>Tylenchomorpha</taxon>
        <taxon>Sphaerularioidea</taxon>
        <taxon>Anguinidae</taxon>
        <taxon>Anguininae</taxon>
        <taxon>Ditylenchus</taxon>
    </lineage>
</organism>
<sequence>MFEARRKKIVAITFIILVSMPGPSIAPRNSKSIIAAAMKTATATGFGAASPAANADLKREFKCNVIVYDLSNADLSEKDTVNALEEQSTSFVHTVSEFLKTKQEWLSDNIESGRDKSAIFKHLYDWSKKIINLPNNVVWWQLHKWVNRKLEGKAECLGLKFDQIKTDNVHLSKCHPIRTHIKWLKMFVKAKINNTPVDGNVLIDDFPCIKKYWGRKWMGQSKEETLKQIKAAQAKGVKVPVEYAQAVSVEDERNPEEFVDEETGTGNGDKKSIAPGNKTTSRSKRSIDQVFGLLSEFNTESSQHRIKRHDPLLGLAVAYSISQLIVAAIIIGAIIVLFGSVFIVLWISHVINRDLPTTN</sequence>
<keyword evidence="2" id="KW-0472">Membrane</keyword>
<evidence type="ECO:0000313" key="4">
    <source>
        <dbReference type="EMBL" id="KAI1697888.1"/>
    </source>
</evidence>
<proteinExistence type="predicted"/>
<accession>A0AAD4ML59</accession>
<feature type="region of interest" description="Disordered" evidence="1">
    <location>
        <begin position="251"/>
        <end position="284"/>
    </location>
</feature>
<comment type="caution">
    <text evidence="4">The sequence shown here is derived from an EMBL/GenBank/DDBJ whole genome shotgun (WGS) entry which is preliminary data.</text>
</comment>
<keyword evidence="2" id="KW-1133">Transmembrane helix</keyword>
<dbReference type="Proteomes" id="UP001201812">
    <property type="component" value="Unassembled WGS sequence"/>
</dbReference>
<keyword evidence="2" id="KW-0812">Transmembrane</keyword>
<feature type="chain" id="PRO_5042224769" evidence="3">
    <location>
        <begin position="27"/>
        <end position="359"/>
    </location>
</feature>
<dbReference type="AlphaFoldDB" id="A0AAD4ML59"/>
<evidence type="ECO:0000313" key="5">
    <source>
        <dbReference type="Proteomes" id="UP001201812"/>
    </source>
</evidence>
<keyword evidence="3" id="KW-0732">Signal</keyword>
<feature type="signal peptide" evidence="3">
    <location>
        <begin position="1"/>
        <end position="26"/>
    </location>
</feature>
<evidence type="ECO:0000256" key="1">
    <source>
        <dbReference type="SAM" id="MobiDB-lite"/>
    </source>
</evidence>
<evidence type="ECO:0000256" key="3">
    <source>
        <dbReference type="SAM" id="SignalP"/>
    </source>
</evidence>
<reference evidence="4" key="1">
    <citation type="submission" date="2022-01" db="EMBL/GenBank/DDBJ databases">
        <title>Genome Sequence Resource for Two Populations of Ditylenchus destructor, the Migratory Endoparasitic Phytonematode.</title>
        <authorList>
            <person name="Zhang H."/>
            <person name="Lin R."/>
            <person name="Xie B."/>
        </authorList>
    </citation>
    <scope>NUCLEOTIDE SEQUENCE</scope>
    <source>
        <strain evidence="4">BazhouSP</strain>
    </source>
</reference>
<name>A0AAD4ML59_9BILA</name>